<comment type="caution">
    <text evidence="3">The sequence shown here is derived from an EMBL/GenBank/DDBJ whole genome shotgun (WGS) entry which is preliminary data.</text>
</comment>
<reference evidence="3 4" key="1">
    <citation type="journal article" date="2019" name="Int. J. Syst. Evol. Microbiol.">
        <title>Bifidobacterium jacchi sp. nov., isolated from the faeces of a baby common marmoset (Callithrix jacchus).</title>
        <authorList>
            <person name="Modesto M."/>
            <person name="Watanabe K."/>
            <person name="Arita M."/>
            <person name="Satti M."/>
            <person name="Oki K."/>
            <person name="Sciavilla P."/>
            <person name="Patavino C."/>
            <person name="Camma C."/>
            <person name="Michelini S."/>
            <person name="Sgorbati B."/>
            <person name="Mattarelli P."/>
        </authorList>
    </citation>
    <scope>NUCLEOTIDE SEQUENCE [LARGE SCALE GENOMIC DNA]</scope>
    <source>
        <strain evidence="3 4">MRM 9.3</strain>
    </source>
</reference>
<dbReference type="OrthoDB" id="3203519at2"/>
<keyword evidence="2" id="KW-0472">Membrane</keyword>
<feature type="compositionally biased region" description="Low complexity" evidence="1">
    <location>
        <begin position="704"/>
        <end position="734"/>
    </location>
</feature>
<evidence type="ECO:0000256" key="1">
    <source>
        <dbReference type="SAM" id="MobiDB-lite"/>
    </source>
</evidence>
<evidence type="ECO:0000313" key="4">
    <source>
        <dbReference type="Proteomes" id="UP000326336"/>
    </source>
</evidence>
<evidence type="ECO:0000256" key="2">
    <source>
        <dbReference type="SAM" id="Phobius"/>
    </source>
</evidence>
<feature type="compositionally biased region" description="Gly residues" evidence="1">
    <location>
        <begin position="737"/>
        <end position="747"/>
    </location>
</feature>
<dbReference type="AlphaFoldDB" id="A0A5N5RCU7"/>
<gene>
    <name evidence="3" type="ORF">EHS19_09855</name>
</gene>
<keyword evidence="2" id="KW-1133">Transmembrane helix</keyword>
<dbReference type="InterPro" id="IPR025101">
    <property type="entry name" value="DUF4012"/>
</dbReference>
<organism evidence="3 4">
    <name type="scientific">Bifidobacterium jacchi</name>
    <dbReference type="NCBI Taxonomy" id="2490545"/>
    <lineage>
        <taxon>Bacteria</taxon>
        <taxon>Bacillati</taxon>
        <taxon>Actinomycetota</taxon>
        <taxon>Actinomycetes</taxon>
        <taxon>Bifidobacteriales</taxon>
        <taxon>Bifidobacteriaceae</taxon>
        <taxon>Bifidobacterium</taxon>
    </lineage>
</organism>
<keyword evidence="4" id="KW-1185">Reference proteome</keyword>
<dbReference type="EMBL" id="RQSP01000058">
    <property type="protein sequence ID" value="KAB5604541.1"/>
    <property type="molecule type" value="Genomic_DNA"/>
</dbReference>
<dbReference type="Proteomes" id="UP000326336">
    <property type="component" value="Unassembled WGS sequence"/>
</dbReference>
<sequence>MKLSPHHVNFRGHGALAKSFDPKRIVLYVLFALFGLVLSVVGVYGSSALRLYWEANRMMNASNDLINTALGCGGSTDLTESSQTLVDSTRKLRDELDKPQWTFIRDHTGYGNDINAARTLLNAMGNLVDGPFTDMTNLSERLSGFSMENKTVDLSALAEMPQIIKTARSDIKAEISALDKLDQPTIPAVARLVDTGRNGLKSVDSLLNEYDELIDLLPQLLGENGKRTYLVAIYNPAELRSGGGMVGNIAPITADNGKVTIGDFIATTDITYPDQPLDKRNEAEAEVFGLWIWKYPQTTTMNPNFRRAAETLTDLWKNSGHKNVEVDGVIALDPVFMQSLIGATGEVTLSDGTTLNGTNAVNFFLNELYVKYPKYEEQNKFTNAASQKIMTHVFSNANASTASAMLKAIRDSSATGHFKLWMKDDEQLAALIQTNVLDANVAGTLPYDISKPVSGVYFSQLTASKLDWYLDTQITVKKTCGQTFQTAQGVLDDTMQPAMATTLADVDDRTLGDEYTVVVKMKNRLTQKELETLPVFVTGKDGNGHSYLRVTLMAPFGGEITSISYDNAVYMGNGRVADHQFVVLDPSDGIAPGDTATVSYTVRVPEGATSPLDVVTTPVIGPKGIYTGTNGVVDDSCKGDVPDKVEDELIGKDTSVPDLTDPEADGIGAIEAVAQAKAAEAKRNAGGDAAATGDGTTDGDGGSTDDSANTTNGGTTDSTDTANAAGKTDSSSKGSGDKSGGTSGTGTSGSSSSSSSSSSSAKDPSAMLDSFSNLTDSVQCPVDIKQLAL</sequence>
<protein>
    <submittedName>
        <fullName evidence="3">DUF4012 domain-containing protein</fullName>
    </submittedName>
</protein>
<feature type="compositionally biased region" description="Low complexity" evidence="1">
    <location>
        <begin position="748"/>
        <end position="760"/>
    </location>
</feature>
<keyword evidence="2" id="KW-0812">Transmembrane</keyword>
<proteinExistence type="predicted"/>
<feature type="compositionally biased region" description="Low complexity" evidence="1">
    <location>
        <begin position="686"/>
        <end position="695"/>
    </location>
</feature>
<dbReference type="RefSeq" id="WP_151917588.1">
    <property type="nucleotide sequence ID" value="NZ_RQSP01000058.1"/>
</dbReference>
<dbReference type="Pfam" id="PF13196">
    <property type="entry name" value="DUF4012"/>
    <property type="match status" value="1"/>
</dbReference>
<name>A0A5N5RCU7_9BIFI</name>
<feature type="region of interest" description="Disordered" evidence="1">
    <location>
        <begin position="683"/>
        <end position="780"/>
    </location>
</feature>
<feature type="transmembrane region" description="Helical" evidence="2">
    <location>
        <begin position="25"/>
        <end position="53"/>
    </location>
</feature>
<evidence type="ECO:0000313" key="3">
    <source>
        <dbReference type="EMBL" id="KAB5604541.1"/>
    </source>
</evidence>
<accession>A0A5N5RCU7</accession>